<dbReference type="Pfam" id="PF02770">
    <property type="entry name" value="Acyl-CoA_dh_M"/>
    <property type="match status" value="1"/>
</dbReference>
<organism evidence="10 11">
    <name type="scientific">Actinomadura rudentiformis</name>
    <dbReference type="NCBI Taxonomy" id="359158"/>
    <lineage>
        <taxon>Bacteria</taxon>
        <taxon>Bacillati</taxon>
        <taxon>Actinomycetota</taxon>
        <taxon>Actinomycetes</taxon>
        <taxon>Streptosporangiales</taxon>
        <taxon>Thermomonosporaceae</taxon>
        <taxon>Actinomadura</taxon>
    </lineage>
</organism>
<dbReference type="PROSITE" id="PS00072">
    <property type="entry name" value="ACYL_COA_DH_1"/>
    <property type="match status" value="1"/>
</dbReference>
<dbReference type="PANTHER" id="PTHR43884:SF22">
    <property type="entry name" value="BLR3437 PROTEIN"/>
    <property type="match status" value="1"/>
</dbReference>
<dbReference type="Gene3D" id="1.20.140.10">
    <property type="entry name" value="Butyryl-CoA Dehydrogenase, subunit A, domain 3"/>
    <property type="match status" value="1"/>
</dbReference>
<keyword evidence="4 6" id="KW-0274">FAD</keyword>
<dbReference type="CDD" id="cd00567">
    <property type="entry name" value="ACAD"/>
    <property type="match status" value="1"/>
</dbReference>
<dbReference type="GO" id="GO:0003995">
    <property type="term" value="F:acyl-CoA dehydrogenase activity"/>
    <property type="evidence" value="ECO:0007669"/>
    <property type="project" value="InterPro"/>
</dbReference>
<dbReference type="RefSeq" id="WP_151570719.1">
    <property type="nucleotide sequence ID" value="NZ_WBMT01000034.1"/>
</dbReference>
<keyword evidence="11" id="KW-1185">Reference proteome</keyword>
<dbReference type="Pfam" id="PF02771">
    <property type="entry name" value="Acyl-CoA_dh_N"/>
    <property type="match status" value="1"/>
</dbReference>
<dbReference type="Pfam" id="PF00441">
    <property type="entry name" value="Acyl-CoA_dh_1"/>
    <property type="match status" value="1"/>
</dbReference>
<sequence length="405" mass="43697">MTFPFDEEILSLPFYEERHRTLAGEIAAWTAAHSGLWTDAEAEDEPEKTELSIIRALGEDGWFAFLNEGLNESPDKSVTPDFRSLCLRREGLAYADDLADYAFSIQALAAMPILRHASAEQRVRYLPGLAGGSQVAAFALSEEQAGSDVAALQLRAERAGDGYVLNGSKAWVANGGIADLYTVIARTGEGPGALGLTAFLVPATTPGLQVHDRIQTIAPRAFAHLTFEECRLPADSVLGRPGHGFVVAVEVLDRFRMTVGAAALGFARRAMDAALGRAAQRPIYDGRLIDLPTVRATLADMEVQLNAAALLVARAAWELDEGRRRFARHSSIAKLYATEAAQDIVDAAVQIHGAAGLVADSPTGRLYRQIRSLRIYEGTSEIQRTVIAQSLDLTRADRRAPSASS</sequence>
<dbReference type="Proteomes" id="UP000468735">
    <property type="component" value="Unassembled WGS sequence"/>
</dbReference>
<comment type="similarity">
    <text evidence="2 6">Belongs to the acyl-CoA dehydrogenase family.</text>
</comment>
<feature type="domain" description="Acyl-CoA oxidase/dehydrogenase middle" evidence="8">
    <location>
        <begin position="137"/>
        <end position="229"/>
    </location>
</feature>
<evidence type="ECO:0000259" key="7">
    <source>
        <dbReference type="Pfam" id="PF00441"/>
    </source>
</evidence>
<feature type="domain" description="Acyl-CoA dehydrogenase/oxidase N-terminal" evidence="9">
    <location>
        <begin position="41"/>
        <end position="132"/>
    </location>
</feature>
<evidence type="ECO:0000313" key="11">
    <source>
        <dbReference type="Proteomes" id="UP000468735"/>
    </source>
</evidence>
<dbReference type="InterPro" id="IPR006089">
    <property type="entry name" value="Acyl-CoA_DH_CS"/>
</dbReference>
<dbReference type="InterPro" id="IPR006091">
    <property type="entry name" value="Acyl-CoA_Oxase/DH_mid-dom"/>
</dbReference>
<evidence type="ECO:0000256" key="3">
    <source>
        <dbReference type="ARBA" id="ARBA00022630"/>
    </source>
</evidence>
<keyword evidence="3 6" id="KW-0285">Flavoprotein</keyword>
<evidence type="ECO:0000259" key="9">
    <source>
        <dbReference type="Pfam" id="PF02771"/>
    </source>
</evidence>
<evidence type="ECO:0000256" key="6">
    <source>
        <dbReference type="RuleBase" id="RU362125"/>
    </source>
</evidence>
<dbReference type="PANTHER" id="PTHR43884">
    <property type="entry name" value="ACYL-COA DEHYDROGENASE"/>
    <property type="match status" value="1"/>
</dbReference>
<dbReference type="InterPro" id="IPR009100">
    <property type="entry name" value="AcylCoA_DH/oxidase_NM_dom_sf"/>
</dbReference>
<dbReference type="SUPFAM" id="SSF56645">
    <property type="entry name" value="Acyl-CoA dehydrogenase NM domain-like"/>
    <property type="match status" value="1"/>
</dbReference>
<dbReference type="InterPro" id="IPR009075">
    <property type="entry name" value="AcylCo_DH/oxidase_C"/>
</dbReference>
<evidence type="ECO:0000256" key="2">
    <source>
        <dbReference type="ARBA" id="ARBA00009347"/>
    </source>
</evidence>
<name>A0A6H9YKJ2_9ACTN</name>
<dbReference type="EMBL" id="WBMT01000034">
    <property type="protein sequence ID" value="KAB2339670.1"/>
    <property type="molecule type" value="Genomic_DNA"/>
</dbReference>
<comment type="caution">
    <text evidence="10">The sequence shown here is derived from an EMBL/GenBank/DDBJ whole genome shotgun (WGS) entry which is preliminary data.</text>
</comment>
<protein>
    <submittedName>
        <fullName evidence="10">Acyl-CoA dehydrogenase family protein</fullName>
    </submittedName>
</protein>
<feature type="domain" description="Acyl-CoA dehydrogenase/oxidase C-terminal" evidence="7">
    <location>
        <begin position="242"/>
        <end position="391"/>
    </location>
</feature>
<dbReference type="FunFam" id="1.20.140.10:FF:000001">
    <property type="entry name" value="Acyl-CoA dehydrogenase"/>
    <property type="match status" value="1"/>
</dbReference>
<dbReference type="OrthoDB" id="5241155at2"/>
<proteinExistence type="inferred from homology"/>
<gene>
    <name evidence="10" type="ORF">F8566_47535</name>
</gene>
<evidence type="ECO:0000256" key="1">
    <source>
        <dbReference type="ARBA" id="ARBA00001974"/>
    </source>
</evidence>
<evidence type="ECO:0000256" key="5">
    <source>
        <dbReference type="ARBA" id="ARBA00023002"/>
    </source>
</evidence>
<evidence type="ECO:0000313" key="10">
    <source>
        <dbReference type="EMBL" id="KAB2339670.1"/>
    </source>
</evidence>
<dbReference type="AlphaFoldDB" id="A0A6H9YKJ2"/>
<reference evidence="10 11" key="1">
    <citation type="submission" date="2019-09" db="EMBL/GenBank/DDBJ databases">
        <title>Actinomadura physcomitrii sp. nov., a novel actinomycete isolated from moss [Physcomitrium sphaericum (Ludw) Fuernr].</title>
        <authorList>
            <person name="Zhuang X."/>
            <person name="Liu C."/>
        </authorList>
    </citation>
    <scope>NUCLEOTIDE SEQUENCE [LARGE SCALE GENOMIC DNA]</scope>
    <source>
        <strain evidence="10 11">HMC1</strain>
    </source>
</reference>
<evidence type="ECO:0000259" key="8">
    <source>
        <dbReference type="Pfam" id="PF02770"/>
    </source>
</evidence>
<comment type="cofactor">
    <cofactor evidence="1 6">
        <name>FAD</name>
        <dbReference type="ChEBI" id="CHEBI:57692"/>
    </cofactor>
</comment>
<accession>A0A6H9YKJ2</accession>
<dbReference type="Gene3D" id="2.40.110.10">
    <property type="entry name" value="Butyryl-CoA Dehydrogenase, subunit A, domain 2"/>
    <property type="match status" value="1"/>
</dbReference>
<evidence type="ECO:0000256" key="4">
    <source>
        <dbReference type="ARBA" id="ARBA00022827"/>
    </source>
</evidence>
<dbReference type="SUPFAM" id="SSF47203">
    <property type="entry name" value="Acyl-CoA dehydrogenase C-terminal domain-like"/>
    <property type="match status" value="1"/>
</dbReference>
<dbReference type="InterPro" id="IPR037069">
    <property type="entry name" value="AcylCoA_DH/ox_N_sf"/>
</dbReference>
<dbReference type="GO" id="GO:0050660">
    <property type="term" value="F:flavin adenine dinucleotide binding"/>
    <property type="evidence" value="ECO:0007669"/>
    <property type="project" value="InterPro"/>
</dbReference>
<keyword evidence="5 6" id="KW-0560">Oxidoreductase</keyword>
<dbReference type="Gene3D" id="1.10.540.10">
    <property type="entry name" value="Acyl-CoA dehydrogenase/oxidase, N-terminal domain"/>
    <property type="match status" value="1"/>
</dbReference>
<dbReference type="InterPro" id="IPR036250">
    <property type="entry name" value="AcylCo_DH-like_C"/>
</dbReference>
<dbReference type="InterPro" id="IPR046373">
    <property type="entry name" value="Acyl-CoA_Oxase/DH_mid-dom_sf"/>
</dbReference>
<dbReference type="InterPro" id="IPR013786">
    <property type="entry name" value="AcylCoA_DH/ox_N"/>
</dbReference>